<keyword evidence="8" id="KW-1185">Reference proteome</keyword>
<evidence type="ECO:0000313" key="8">
    <source>
        <dbReference type="Proteomes" id="UP000242850"/>
    </source>
</evidence>
<dbReference type="GO" id="GO:0012505">
    <property type="term" value="C:endomembrane system"/>
    <property type="evidence" value="ECO:0007669"/>
    <property type="project" value="UniProtKB-SubCell"/>
</dbReference>
<organism evidence="7 8">
    <name type="scientific">Caloramator fervidus</name>
    <dbReference type="NCBI Taxonomy" id="29344"/>
    <lineage>
        <taxon>Bacteria</taxon>
        <taxon>Bacillati</taxon>
        <taxon>Bacillota</taxon>
        <taxon>Clostridia</taxon>
        <taxon>Eubacteriales</taxon>
        <taxon>Clostridiaceae</taxon>
        <taxon>Caloramator</taxon>
    </lineage>
</organism>
<evidence type="ECO:0000256" key="3">
    <source>
        <dbReference type="ARBA" id="ARBA00022989"/>
    </source>
</evidence>
<sequence>MVKLESLKERTEQLKRNLYILYLAYKHPKTPIYAKIWAGLVIAYALSPIDLIPDFIPVLGYLDDLVVLPIGILIAIKLIPKEVLKECKEKEANLEDAKQKGVIAAMFIGIIWVLILYVIIKKFL</sequence>
<dbReference type="Pfam" id="PF06803">
    <property type="entry name" value="DUF1232"/>
    <property type="match status" value="1"/>
</dbReference>
<feature type="transmembrane region" description="Helical" evidence="5">
    <location>
        <begin position="32"/>
        <end position="52"/>
    </location>
</feature>
<evidence type="ECO:0000256" key="1">
    <source>
        <dbReference type="ARBA" id="ARBA00004127"/>
    </source>
</evidence>
<dbReference type="AlphaFoldDB" id="A0A1H5WAX0"/>
<reference evidence="8" key="1">
    <citation type="submission" date="2016-10" db="EMBL/GenBank/DDBJ databases">
        <authorList>
            <person name="Varghese N."/>
            <person name="Submissions S."/>
        </authorList>
    </citation>
    <scope>NUCLEOTIDE SEQUENCE [LARGE SCALE GENOMIC DNA]</scope>
    <source>
        <strain evidence="8">DSM 5463</strain>
    </source>
</reference>
<protein>
    <recommendedName>
        <fullName evidence="6">DUF1232 domain-containing protein</fullName>
    </recommendedName>
</protein>
<evidence type="ECO:0000313" key="7">
    <source>
        <dbReference type="EMBL" id="SEF96585.1"/>
    </source>
</evidence>
<name>A0A1H5WAX0_9CLOT</name>
<keyword evidence="4 5" id="KW-0472">Membrane</keyword>
<feature type="transmembrane region" description="Helical" evidence="5">
    <location>
        <begin position="101"/>
        <end position="120"/>
    </location>
</feature>
<evidence type="ECO:0000256" key="4">
    <source>
        <dbReference type="ARBA" id="ARBA00023136"/>
    </source>
</evidence>
<accession>A0A1H5WAX0</accession>
<dbReference type="RefSeq" id="WP_423236640.1">
    <property type="nucleotide sequence ID" value="NZ_FNUK01000018.1"/>
</dbReference>
<evidence type="ECO:0000259" key="6">
    <source>
        <dbReference type="Pfam" id="PF06803"/>
    </source>
</evidence>
<dbReference type="Proteomes" id="UP000242850">
    <property type="component" value="Unassembled WGS sequence"/>
</dbReference>
<evidence type="ECO:0000256" key="5">
    <source>
        <dbReference type="SAM" id="Phobius"/>
    </source>
</evidence>
<dbReference type="EMBL" id="FNUK01000018">
    <property type="protein sequence ID" value="SEF96585.1"/>
    <property type="molecule type" value="Genomic_DNA"/>
</dbReference>
<feature type="domain" description="DUF1232" evidence="6">
    <location>
        <begin position="34"/>
        <end position="69"/>
    </location>
</feature>
<keyword evidence="3 5" id="KW-1133">Transmembrane helix</keyword>
<keyword evidence="2 5" id="KW-0812">Transmembrane</keyword>
<evidence type="ECO:0000256" key="2">
    <source>
        <dbReference type="ARBA" id="ARBA00022692"/>
    </source>
</evidence>
<gene>
    <name evidence="7" type="ORF">SAMN05660865_01430</name>
</gene>
<proteinExistence type="predicted"/>
<dbReference type="InterPro" id="IPR010652">
    <property type="entry name" value="DUF1232"/>
</dbReference>
<feature type="transmembrane region" description="Helical" evidence="5">
    <location>
        <begin position="58"/>
        <end position="80"/>
    </location>
</feature>
<comment type="subcellular location">
    <subcellularLocation>
        <location evidence="1">Endomembrane system</location>
        <topology evidence="1">Multi-pass membrane protein</topology>
    </subcellularLocation>
</comment>